<reference evidence="2 3" key="1">
    <citation type="submission" date="2016-11" db="EMBL/GenBank/DDBJ databases">
        <authorList>
            <person name="Jaros S."/>
            <person name="Januszkiewicz K."/>
            <person name="Wedrychowicz H."/>
        </authorList>
    </citation>
    <scope>NUCLEOTIDE SEQUENCE [LARGE SCALE GENOMIC DNA]</scope>
    <source>
        <strain evidence="2 3">ACAM 239</strain>
    </source>
</reference>
<name>A0A1N6DK81_9GAMM</name>
<dbReference type="EMBL" id="AP022821">
    <property type="protein sequence ID" value="BCA93120.1"/>
    <property type="molecule type" value="Genomic_DNA"/>
</dbReference>
<evidence type="ECO:0000313" key="4">
    <source>
        <dbReference type="Proteomes" id="UP000503197"/>
    </source>
</evidence>
<dbReference type="EMBL" id="FSQX01000001">
    <property type="protein sequence ID" value="SIN71170.1"/>
    <property type="molecule type" value="Genomic_DNA"/>
</dbReference>
<gene>
    <name evidence="1" type="ORF">HMSLTHF_28950</name>
    <name evidence="2" type="ORF">SAMN05878438_2738</name>
</gene>
<reference evidence="1 4" key="2">
    <citation type="submission" date="2020-02" db="EMBL/GenBank/DDBJ databases">
        <title>Complete Genome Sequence of Halomonas meridiana strain BAA-801, Isolated from Deep Sea Thermal Vent.</title>
        <authorList>
            <person name="Takahashi Y."/>
            <person name="Takahashi H."/>
            <person name="Galipon J."/>
            <person name="Arakawa K."/>
        </authorList>
    </citation>
    <scope>NUCLEOTIDE SEQUENCE [LARGE SCALE GENOMIC DNA]</scope>
    <source>
        <strain evidence="1 4">Slthf1</strain>
    </source>
</reference>
<sequence>MTQKSTTISAREVINDLVPKLNAVEKQIKLTISAVVEASSAAPEKKERYAKLKAEFQLELTMIRMNLEHLLKRYRNELEAAMNDPRKDMLLTLDAYEATAVENAKQLYARVQRLQQGH</sequence>
<organism evidence="2 3">
    <name type="scientific">Vreelandella aquamarina</name>
    <dbReference type="NCBI Taxonomy" id="77097"/>
    <lineage>
        <taxon>Bacteria</taxon>
        <taxon>Pseudomonadati</taxon>
        <taxon>Pseudomonadota</taxon>
        <taxon>Gammaproteobacteria</taxon>
        <taxon>Oceanospirillales</taxon>
        <taxon>Halomonadaceae</taxon>
        <taxon>Vreelandella</taxon>
    </lineage>
</organism>
<dbReference type="RefSeq" id="WP_074211466.1">
    <property type="nucleotide sequence ID" value="NZ_AP022821.1"/>
</dbReference>
<dbReference type="AlphaFoldDB" id="A0A1N6DK81"/>
<evidence type="ECO:0000313" key="2">
    <source>
        <dbReference type="EMBL" id="SIN71170.1"/>
    </source>
</evidence>
<dbReference type="Proteomes" id="UP000185024">
    <property type="component" value="Unassembled WGS sequence"/>
</dbReference>
<dbReference type="GeneID" id="97278107"/>
<evidence type="ECO:0000313" key="3">
    <source>
        <dbReference type="Proteomes" id="UP000185024"/>
    </source>
</evidence>
<evidence type="ECO:0000313" key="1">
    <source>
        <dbReference type="EMBL" id="BCA93120.1"/>
    </source>
</evidence>
<accession>A0A1N6DK81</accession>
<dbReference type="Proteomes" id="UP000503197">
    <property type="component" value="Chromosome"/>
</dbReference>
<protein>
    <submittedName>
        <fullName evidence="2">Uncharacterized protein</fullName>
    </submittedName>
</protein>
<proteinExistence type="predicted"/>